<protein>
    <submittedName>
        <fullName evidence="1">Uncharacterized protein</fullName>
    </submittedName>
</protein>
<organism evidence="1 2">
    <name type="scientific">Snodgrassella alvi</name>
    <dbReference type="NCBI Taxonomy" id="1196083"/>
    <lineage>
        <taxon>Bacteria</taxon>
        <taxon>Pseudomonadati</taxon>
        <taxon>Pseudomonadota</taxon>
        <taxon>Betaproteobacteria</taxon>
        <taxon>Neisseriales</taxon>
        <taxon>Neisseriaceae</taxon>
        <taxon>Snodgrassella</taxon>
    </lineage>
</organism>
<comment type="caution">
    <text evidence="1">The sequence shown here is derived from an EMBL/GenBank/DDBJ whole genome shotgun (WGS) entry which is preliminary data.</text>
</comment>
<dbReference type="eggNOG" id="COG4701">
    <property type="taxonomic scope" value="Bacteria"/>
</dbReference>
<dbReference type="Pfam" id="PF05258">
    <property type="entry name" value="DciA"/>
    <property type="match status" value="1"/>
</dbReference>
<evidence type="ECO:0000313" key="2">
    <source>
        <dbReference type="Proteomes" id="UP000229970"/>
    </source>
</evidence>
<dbReference type="RefSeq" id="WP_037404696.1">
    <property type="nucleotide sequence ID" value="NZ_MEIP01000024.1"/>
</dbReference>
<sequence>MNLNRFGKKNAQLNQLLTQSAHWQRLSTCLKQELPASMRVHFNVACVRDGCLVVIAHNSMAASRLRMVLPALLPQLQQIEATINSVKVKVQPPESKPEAVKRASLSPVARGALARSAQALPHHPELAAALRRLSEKSS</sequence>
<dbReference type="InterPro" id="IPR007922">
    <property type="entry name" value="DciA-like"/>
</dbReference>
<evidence type="ECO:0000313" key="1">
    <source>
        <dbReference type="EMBL" id="PIT45968.1"/>
    </source>
</evidence>
<dbReference type="Proteomes" id="UP000229970">
    <property type="component" value="Unassembled WGS sequence"/>
</dbReference>
<gene>
    <name evidence="1" type="ORF">BHC46_08725</name>
</gene>
<proteinExistence type="predicted"/>
<accession>A0A066TMB6</accession>
<name>A0A066TMB6_9NEIS</name>
<dbReference type="AlphaFoldDB" id="A0A066TMB6"/>
<dbReference type="EMBL" id="MEIP01000024">
    <property type="protein sequence ID" value="PIT45968.1"/>
    <property type="molecule type" value="Genomic_DNA"/>
</dbReference>
<reference evidence="1 2" key="1">
    <citation type="journal article" date="2017" name="MBio">
        <title>Type VI secretion-mediated competition in the bee gut microbiome.</title>
        <authorList>
            <person name="Steele M.I."/>
            <person name="Kwong W.K."/>
            <person name="Powell J.E."/>
            <person name="Whiteley M."/>
            <person name="Moran N.A."/>
        </authorList>
    </citation>
    <scope>NUCLEOTIDE SEQUENCE [LARGE SCALE GENOMIC DNA]</scope>
    <source>
        <strain evidence="1 2">Ruf1-X</strain>
    </source>
</reference>